<keyword evidence="1" id="KW-0808">Transferase</keyword>
<sequence length="233" mass="25690">MNANQLSTRLERVADYLKGFQTIADIGSDHAYLPCYLALNNKMVKAIAGEVNDGPYQSAQAQVVKSGLSEQVQVRKGNGLAVIGDQDQIEAVAVAGMGGPLIASILEDGKEKLNGIKRLVLQPNIAAHTIRIWLVKNGFTLVDEIMIKEDDKIYEILVAEPVVHPPTYTAADVLLGPILRDKQGSAFKEKWEREVHSWEQVLNQLQKGKASKEKEIKHQELMQKISLVKGVLS</sequence>
<keyword evidence="1" id="KW-0489">Methyltransferase</keyword>
<keyword evidence="2" id="KW-1185">Reference proteome</keyword>
<dbReference type="PIRSF" id="PIRSF018637">
    <property type="entry name" value="TrmK"/>
    <property type="match status" value="1"/>
</dbReference>
<dbReference type="GO" id="GO:0160105">
    <property type="term" value="F:tRNA (adenine(22)-N1)-methyltransferase activity"/>
    <property type="evidence" value="ECO:0007669"/>
    <property type="project" value="UniProtKB-EC"/>
</dbReference>
<evidence type="ECO:0000313" key="1">
    <source>
        <dbReference type="EMBL" id="MBM7838112.1"/>
    </source>
</evidence>
<dbReference type="EC" id="2.1.1.217" evidence="1"/>
<evidence type="ECO:0000313" key="2">
    <source>
        <dbReference type="Proteomes" id="UP001179280"/>
    </source>
</evidence>
<dbReference type="Gene3D" id="1.10.287.1890">
    <property type="match status" value="1"/>
</dbReference>
<organism evidence="1 2">
    <name type="scientific">Shouchella xiaoxiensis</name>
    <dbReference type="NCBI Taxonomy" id="766895"/>
    <lineage>
        <taxon>Bacteria</taxon>
        <taxon>Bacillati</taxon>
        <taxon>Bacillota</taxon>
        <taxon>Bacilli</taxon>
        <taxon>Bacillales</taxon>
        <taxon>Bacillaceae</taxon>
        <taxon>Shouchella</taxon>
    </lineage>
</organism>
<dbReference type="PANTHER" id="PTHR38451">
    <property type="entry name" value="TRNA (ADENINE(22)-N(1))-METHYLTRANSFERASE"/>
    <property type="match status" value="1"/>
</dbReference>
<proteinExistence type="predicted"/>
<comment type="caution">
    <text evidence="1">The sequence shown here is derived from an EMBL/GenBank/DDBJ whole genome shotgun (WGS) entry which is preliminary data.</text>
</comment>
<protein>
    <submittedName>
        <fullName evidence="1">tRNA (Adenine22-N1)-methyltransferase</fullName>
        <ecNumber evidence="1">2.1.1.217</ecNumber>
    </submittedName>
</protein>
<name>A0ABS2SRH5_9BACI</name>
<dbReference type="GO" id="GO:0032259">
    <property type="term" value="P:methylation"/>
    <property type="evidence" value="ECO:0007669"/>
    <property type="project" value="UniProtKB-KW"/>
</dbReference>
<accession>A0ABS2SRH5</accession>
<dbReference type="PANTHER" id="PTHR38451:SF1">
    <property type="entry name" value="TRNA (ADENINE(22)-N(1))-METHYLTRANSFERASE"/>
    <property type="match status" value="1"/>
</dbReference>
<dbReference type="RefSeq" id="WP_204465241.1">
    <property type="nucleotide sequence ID" value="NZ_JAFBCV010000003.1"/>
</dbReference>
<dbReference type="InterPro" id="IPR006901">
    <property type="entry name" value="TrmK"/>
</dbReference>
<dbReference type="SUPFAM" id="SSF53335">
    <property type="entry name" value="S-adenosyl-L-methionine-dependent methyltransferases"/>
    <property type="match status" value="1"/>
</dbReference>
<dbReference type="EMBL" id="JAFBCV010000003">
    <property type="protein sequence ID" value="MBM7838112.1"/>
    <property type="molecule type" value="Genomic_DNA"/>
</dbReference>
<dbReference type="InterPro" id="IPR029063">
    <property type="entry name" value="SAM-dependent_MTases_sf"/>
</dbReference>
<dbReference type="Gene3D" id="3.40.50.150">
    <property type="entry name" value="Vaccinia Virus protein VP39"/>
    <property type="match status" value="1"/>
</dbReference>
<gene>
    <name evidence="1" type="ORF">JOC54_001343</name>
</gene>
<dbReference type="Pfam" id="PF04816">
    <property type="entry name" value="TrmK"/>
    <property type="match status" value="1"/>
</dbReference>
<reference evidence="1" key="1">
    <citation type="submission" date="2021-01" db="EMBL/GenBank/DDBJ databases">
        <title>Genomic Encyclopedia of Type Strains, Phase IV (KMG-IV): sequencing the most valuable type-strain genomes for metagenomic binning, comparative biology and taxonomic classification.</title>
        <authorList>
            <person name="Goeker M."/>
        </authorList>
    </citation>
    <scope>NUCLEOTIDE SEQUENCE</scope>
    <source>
        <strain evidence="1">DSM 21943</strain>
    </source>
</reference>
<dbReference type="Proteomes" id="UP001179280">
    <property type="component" value="Unassembled WGS sequence"/>
</dbReference>